<dbReference type="Gene3D" id="3.30.710.10">
    <property type="entry name" value="Potassium Channel Kv1.1, Chain A"/>
    <property type="match status" value="1"/>
</dbReference>
<evidence type="ECO:0000313" key="4">
    <source>
        <dbReference type="Proteomes" id="UP001329825"/>
    </source>
</evidence>
<dbReference type="GeneID" id="87954623"/>
<evidence type="ECO:0000313" key="3">
    <source>
        <dbReference type="EMBL" id="WRT65547.1"/>
    </source>
</evidence>
<dbReference type="EMBL" id="CP141883">
    <property type="protein sequence ID" value="WRT65547.1"/>
    <property type="molecule type" value="Genomic_DNA"/>
</dbReference>
<protein>
    <recommendedName>
        <fullName evidence="2">BTB domain-containing protein</fullName>
    </recommendedName>
</protein>
<sequence length="373" mass="40634">MFPSTVNPAGNLAPSNGSATPSTPAYSSATGVETTANGLESSGGVGESSKNAVRVDPTYHAINLSNWAFNVGYLHQDWTDINLTFFQSGLKAHRLILARSPYLAHLLRNVIPGTTIHLNFADENITQDSVHIALQHLYNPSQNLIDATNARSILATAYLFGGIPELIHQSYTIIRSSINHENVVDHIHWLSQSPDLLSNGFRNGNSNGNVNGNGNGNGNGSGNSTMYGSVQVSEGQATILGLNDNWENNKPRYGEWTNRLKNDVIDYIIHQLPSEFPNLTSDPTIISIFSKLPYELFKSIIESPEIPITSMQDRFAFTKKIIAQRKKIASSSGSGNVGGMEESVVLAFKGGEGMEIHISRKPKKSRQLFKVEG</sequence>
<feature type="domain" description="BTB" evidence="2">
    <location>
        <begin position="79"/>
        <end position="146"/>
    </location>
</feature>
<dbReference type="PROSITE" id="PS50097">
    <property type="entry name" value="BTB"/>
    <property type="match status" value="1"/>
</dbReference>
<dbReference type="PANTHER" id="PTHR47369">
    <property type="entry name" value="BTB/POZ DOMAIN-CONTAINING PROTEIN"/>
    <property type="match status" value="1"/>
</dbReference>
<dbReference type="Proteomes" id="UP001329825">
    <property type="component" value="Chromosome 3"/>
</dbReference>
<feature type="compositionally biased region" description="Polar residues" evidence="1">
    <location>
        <begin position="1"/>
        <end position="17"/>
    </location>
</feature>
<dbReference type="InterPro" id="IPR011333">
    <property type="entry name" value="SKP1/BTB/POZ_sf"/>
</dbReference>
<gene>
    <name evidence="3" type="ORF">IL334_002492</name>
</gene>
<proteinExistence type="predicted"/>
<evidence type="ECO:0000259" key="2">
    <source>
        <dbReference type="PROSITE" id="PS50097"/>
    </source>
</evidence>
<name>A0ABZ1CZ22_9TREE</name>
<organism evidence="3 4">
    <name type="scientific">Kwoniella shivajii</name>
    <dbReference type="NCBI Taxonomy" id="564305"/>
    <lineage>
        <taxon>Eukaryota</taxon>
        <taxon>Fungi</taxon>
        <taxon>Dikarya</taxon>
        <taxon>Basidiomycota</taxon>
        <taxon>Agaricomycotina</taxon>
        <taxon>Tremellomycetes</taxon>
        <taxon>Tremellales</taxon>
        <taxon>Cryptococcaceae</taxon>
        <taxon>Kwoniella</taxon>
    </lineage>
</organism>
<feature type="compositionally biased region" description="Gly residues" evidence="1">
    <location>
        <begin position="211"/>
        <end position="221"/>
    </location>
</feature>
<dbReference type="SUPFAM" id="SSF54695">
    <property type="entry name" value="POZ domain"/>
    <property type="match status" value="1"/>
</dbReference>
<accession>A0ABZ1CZ22</accession>
<feature type="compositionally biased region" description="Low complexity" evidence="1">
    <location>
        <begin position="18"/>
        <end position="30"/>
    </location>
</feature>
<feature type="region of interest" description="Disordered" evidence="1">
    <location>
        <begin position="201"/>
        <end position="225"/>
    </location>
</feature>
<dbReference type="RefSeq" id="XP_062790287.1">
    <property type="nucleotide sequence ID" value="XM_062934236.1"/>
</dbReference>
<feature type="region of interest" description="Disordered" evidence="1">
    <location>
        <begin position="1"/>
        <end position="30"/>
    </location>
</feature>
<dbReference type="InterPro" id="IPR000210">
    <property type="entry name" value="BTB/POZ_dom"/>
</dbReference>
<dbReference type="PANTHER" id="PTHR47369:SF2">
    <property type="entry name" value="BTB_POZ DOMAIN-CONTAINING PROTEIN 2"/>
    <property type="match status" value="1"/>
</dbReference>
<evidence type="ECO:0000256" key="1">
    <source>
        <dbReference type="SAM" id="MobiDB-lite"/>
    </source>
</evidence>
<reference evidence="3 4" key="1">
    <citation type="submission" date="2024-01" db="EMBL/GenBank/DDBJ databases">
        <title>Comparative genomics of Cryptococcus and Kwoniella reveals pathogenesis evolution and contrasting modes of karyotype evolution via chromosome fusion or intercentromeric recombination.</title>
        <authorList>
            <person name="Coelho M.A."/>
            <person name="David-Palma M."/>
            <person name="Shea T."/>
            <person name="Bowers K."/>
            <person name="McGinley-Smith S."/>
            <person name="Mohammad A.W."/>
            <person name="Gnirke A."/>
            <person name="Yurkov A.M."/>
            <person name="Nowrousian M."/>
            <person name="Sun S."/>
            <person name="Cuomo C.A."/>
            <person name="Heitman J."/>
        </authorList>
    </citation>
    <scope>NUCLEOTIDE SEQUENCE [LARGE SCALE GENOMIC DNA]</scope>
    <source>
        <strain evidence="3">CBS 11374</strain>
    </source>
</reference>
<keyword evidence="4" id="KW-1185">Reference proteome</keyword>
<feature type="compositionally biased region" description="Low complexity" evidence="1">
    <location>
        <begin position="201"/>
        <end position="210"/>
    </location>
</feature>